<dbReference type="SMART" id="SM00478">
    <property type="entry name" value="ENDO3c"/>
    <property type="match status" value="1"/>
</dbReference>
<evidence type="ECO:0000256" key="11">
    <source>
        <dbReference type="ARBA" id="ARBA00044632"/>
    </source>
</evidence>
<comment type="subcellular location">
    <subcellularLocation>
        <location evidence="1">Nucleus</location>
    </subcellularLocation>
</comment>
<evidence type="ECO:0000259" key="12">
    <source>
        <dbReference type="SMART" id="SM00478"/>
    </source>
</evidence>
<evidence type="ECO:0000256" key="3">
    <source>
        <dbReference type="ARBA" id="ARBA00012720"/>
    </source>
</evidence>
<dbReference type="PANTHER" id="PTHR10242">
    <property type="entry name" value="8-OXOGUANINE DNA GLYCOSYLASE"/>
    <property type="match status" value="1"/>
</dbReference>
<gene>
    <name evidence="13" type="primary">OGG1</name>
    <name evidence="13" type="ORF">HK100_000353</name>
</gene>
<dbReference type="FunFam" id="1.10.1670.10:FF:000005">
    <property type="entry name" value="N-glycosylase/DNA lyase OGG1"/>
    <property type="match status" value="1"/>
</dbReference>
<organism evidence="13 14">
    <name type="scientific">Physocladia obscura</name>
    <dbReference type="NCBI Taxonomy" id="109957"/>
    <lineage>
        <taxon>Eukaryota</taxon>
        <taxon>Fungi</taxon>
        <taxon>Fungi incertae sedis</taxon>
        <taxon>Chytridiomycota</taxon>
        <taxon>Chytridiomycota incertae sedis</taxon>
        <taxon>Chytridiomycetes</taxon>
        <taxon>Chytridiales</taxon>
        <taxon>Chytriomycetaceae</taxon>
        <taxon>Physocladia</taxon>
    </lineage>
</organism>
<comment type="catalytic activity">
    <reaction evidence="11">
        <text>2'-deoxyribonucleotide-(2'-deoxyribose 5'-phosphate)-2'-deoxyribonucleotide-DNA = a 3'-end 2'-deoxyribonucleotide-(2,3-dehydro-2,3-deoxyribose 5'-phosphate)-DNA + a 5'-end 5'-phospho-2'-deoxyribonucleoside-DNA + H(+)</text>
        <dbReference type="Rhea" id="RHEA:66592"/>
        <dbReference type="Rhea" id="RHEA-COMP:13180"/>
        <dbReference type="Rhea" id="RHEA-COMP:16897"/>
        <dbReference type="Rhea" id="RHEA-COMP:17067"/>
        <dbReference type="ChEBI" id="CHEBI:15378"/>
        <dbReference type="ChEBI" id="CHEBI:136412"/>
        <dbReference type="ChEBI" id="CHEBI:157695"/>
        <dbReference type="ChEBI" id="CHEBI:167181"/>
        <dbReference type="EC" id="4.2.99.18"/>
    </reaction>
</comment>
<dbReference type="CDD" id="cd00056">
    <property type="entry name" value="ENDO3c"/>
    <property type="match status" value="1"/>
</dbReference>
<feature type="domain" description="HhH-GPD" evidence="12">
    <location>
        <begin position="100"/>
        <end position="282"/>
    </location>
</feature>
<dbReference type="GO" id="GO:0006285">
    <property type="term" value="P:base-excision repair, AP site formation"/>
    <property type="evidence" value="ECO:0007669"/>
    <property type="project" value="TreeGrafter"/>
</dbReference>
<dbReference type="GO" id="GO:0005634">
    <property type="term" value="C:nucleus"/>
    <property type="evidence" value="ECO:0007669"/>
    <property type="project" value="UniProtKB-SubCell"/>
</dbReference>
<keyword evidence="6" id="KW-0234">DNA repair</keyword>
<evidence type="ECO:0000313" key="14">
    <source>
        <dbReference type="Proteomes" id="UP001211907"/>
    </source>
</evidence>
<dbReference type="Proteomes" id="UP001211907">
    <property type="component" value="Unassembled WGS sequence"/>
</dbReference>
<dbReference type="AlphaFoldDB" id="A0AAD5T194"/>
<dbReference type="InterPro" id="IPR023170">
    <property type="entry name" value="HhH_base_excis_C"/>
</dbReference>
<comment type="similarity">
    <text evidence="2">Belongs to the type-1 OGG1 family.</text>
</comment>
<dbReference type="GO" id="GO:0006289">
    <property type="term" value="P:nucleotide-excision repair"/>
    <property type="evidence" value="ECO:0007669"/>
    <property type="project" value="InterPro"/>
</dbReference>
<sequence length="362" mass="40610">MAKAACIQAIVTLKQAPDDKQVSFRIENLDSLLPQNNSQETFIANTQQVLSDYFLLNVDADALFETWNAADNNFLARTAGLKGIRLLRQDPVETLFAFICSANNNIARITGMVENLKKRYGRNLGRIESANDSDEFFEARIQDFYSFPSVEDLYCENDSVERTLRELGFGYRAGYIAKTARLLHEKEGGGENWLLALRFTPYNSAKESLLELMGVGPKVADCILLMALDKYDAVPVDTHVWRIATRDYGVTNGGKTLSAKTYKIVGDRFREIFGQYAGWAQSCLFSAEISVGGGGEVRPKKRKMIKLDSIDVKEKEFGEDEENSVLDGMEEKSKIVGKVKREDLVVEGKRTRKTRTVFGMGD</sequence>
<keyword evidence="10" id="KW-0326">Glycosidase</keyword>
<dbReference type="Pfam" id="PF07934">
    <property type="entry name" value="OGG_N"/>
    <property type="match status" value="1"/>
</dbReference>
<evidence type="ECO:0000256" key="10">
    <source>
        <dbReference type="ARBA" id="ARBA00023295"/>
    </source>
</evidence>
<dbReference type="GO" id="GO:0003684">
    <property type="term" value="F:damaged DNA binding"/>
    <property type="evidence" value="ECO:0007669"/>
    <property type="project" value="InterPro"/>
</dbReference>
<evidence type="ECO:0000256" key="2">
    <source>
        <dbReference type="ARBA" id="ARBA00010679"/>
    </source>
</evidence>
<protein>
    <recommendedName>
        <fullName evidence="3">DNA-(apurinic or apyrimidinic site) lyase</fullName>
        <ecNumber evidence="3">4.2.99.18</ecNumber>
    </recommendedName>
</protein>
<comment type="caution">
    <text evidence="13">The sequence shown here is derived from an EMBL/GenBank/DDBJ whole genome shotgun (WGS) entry which is preliminary data.</text>
</comment>
<keyword evidence="7" id="KW-0456">Lyase</keyword>
<keyword evidence="8" id="KW-0539">Nucleus</keyword>
<keyword evidence="4" id="KW-0227">DNA damage</keyword>
<dbReference type="GO" id="GO:0140078">
    <property type="term" value="F:class I DNA-(apurinic or apyrimidinic site) endonuclease activity"/>
    <property type="evidence" value="ECO:0007669"/>
    <property type="project" value="UniProtKB-EC"/>
</dbReference>
<dbReference type="Pfam" id="PF00730">
    <property type="entry name" value="HhH-GPD"/>
    <property type="match status" value="1"/>
</dbReference>
<dbReference type="InterPro" id="IPR012904">
    <property type="entry name" value="OGG_N"/>
</dbReference>
<dbReference type="SUPFAM" id="SSF48150">
    <property type="entry name" value="DNA-glycosylase"/>
    <property type="match status" value="1"/>
</dbReference>
<proteinExistence type="inferred from homology"/>
<dbReference type="Gene3D" id="1.10.1670.10">
    <property type="entry name" value="Helix-hairpin-Helix base-excision DNA repair enzymes (C-terminal)"/>
    <property type="match status" value="1"/>
</dbReference>
<keyword evidence="5" id="KW-0378">Hydrolase</keyword>
<keyword evidence="9" id="KW-0511">Multifunctional enzyme</keyword>
<evidence type="ECO:0000256" key="4">
    <source>
        <dbReference type="ARBA" id="ARBA00022763"/>
    </source>
</evidence>
<dbReference type="EMBL" id="JADGJH010001069">
    <property type="protein sequence ID" value="KAJ3119353.1"/>
    <property type="molecule type" value="Genomic_DNA"/>
</dbReference>
<dbReference type="PANTHER" id="PTHR10242:SF2">
    <property type="entry name" value="N-GLYCOSYLASE_DNA LYASE"/>
    <property type="match status" value="1"/>
</dbReference>
<name>A0AAD5T194_9FUNG</name>
<evidence type="ECO:0000313" key="13">
    <source>
        <dbReference type="EMBL" id="KAJ3119353.1"/>
    </source>
</evidence>
<evidence type="ECO:0000256" key="8">
    <source>
        <dbReference type="ARBA" id="ARBA00023242"/>
    </source>
</evidence>
<reference evidence="13" key="1">
    <citation type="submission" date="2020-05" db="EMBL/GenBank/DDBJ databases">
        <title>Phylogenomic resolution of chytrid fungi.</title>
        <authorList>
            <person name="Stajich J.E."/>
            <person name="Amses K."/>
            <person name="Simmons R."/>
            <person name="Seto K."/>
            <person name="Myers J."/>
            <person name="Bonds A."/>
            <person name="Quandt C.A."/>
            <person name="Barry K."/>
            <person name="Liu P."/>
            <person name="Grigoriev I."/>
            <person name="Longcore J.E."/>
            <person name="James T.Y."/>
        </authorList>
    </citation>
    <scope>NUCLEOTIDE SEQUENCE</scope>
    <source>
        <strain evidence="13">JEL0513</strain>
    </source>
</reference>
<dbReference type="SUPFAM" id="SSF55945">
    <property type="entry name" value="TATA-box binding protein-like"/>
    <property type="match status" value="1"/>
</dbReference>
<keyword evidence="14" id="KW-1185">Reference proteome</keyword>
<evidence type="ECO:0000256" key="5">
    <source>
        <dbReference type="ARBA" id="ARBA00022801"/>
    </source>
</evidence>
<dbReference type="Gene3D" id="1.10.340.30">
    <property type="entry name" value="Hypothetical protein, domain 2"/>
    <property type="match status" value="1"/>
</dbReference>
<evidence type="ECO:0000256" key="1">
    <source>
        <dbReference type="ARBA" id="ARBA00004123"/>
    </source>
</evidence>
<dbReference type="InterPro" id="IPR011257">
    <property type="entry name" value="DNA_glycosylase"/>
</dbReference>
<evidence type="ECO:0000256" key="6">
    <source>
        <dbReference type="ARBA" id="ARBA00023204"/>
    </source>
</evidence>
<dbReference type="EC" id="4.2.99.18" evidence="3"/>
<dbReference type="GO" id="GO:0034039">
    <property type="term" value="F:8-oxo-7,8-dihydroguanine DNA N-glycosylase activity"/>
    <property type="evidence" value="ECO:0007669"/>
    <property type="project" value="TreeGrafter"/>
</dbReference>
<evidence type="ECO:0000256" key="9">
    <source>
        <dbReference type="ARBA" id="ARBA00023268"/>
    </source>
</evidence>
<dbReference type="InterPro" id="IPR052054">
    <property type="entry name" value="Oxidative_DNA_repair_enzyme"/>
</dbReference>
<evidence type="ECO:0000256" key="7">
    <source>
        <dbReference type="ARBA" id="ARBA00023239"/>
    </source>
</evidence>
<accession>A0AAD5T194</accession>
<dbReference type="InterPro" id="IPR003265">
    <property type="entry name" value="HhH-GPD_domain"/>
</dbReference>